<dbReference type="Proteomes" id="UP000615326">
    <property type="component" value="Unassembled WGS sequence"/>
</dbReference>
<dbReference type="EMBL" id="WOSW01000084">
    <property type="protein sequence ID" value="NHO34397.1"/>
    <property type="molecule type" value="Genomic_DNA"/>
</dbReference>
<evidence type="ECO:0000256" key="1">
    <source>
        <dbReference type="ARBA" id="ARBA00009981"/>
    </source>
</evidence>
<comment type="function">
    <text evidence="2">Antitoxin component of a type II toxin-antitoxin (TA) system.</text>
</comment>
<protein>
    <recommendedName>
        <fullName evidence="2">Antitoxin</fullName>
    </recommendedName>
</protein>
<dbReference type="RefSeq" id="WP_173578799.1">
    <property type="nucleotide sequence ID" value="NZ_WOSW01000084.1"/>
</dbReference>
<evidence type="ECO:0000313" key="3">
    <source>
        <dbReference type="EMBL" id="NHO34397.1"/>
    </source>
</evidence>
<dbReference type="Pfam" id="PF02604">
    <property type="entry name" value="PhdYeFM_antitox"/>
    <property type="match status" value="1"/>
</dbReference>
<gene>
    <name evidence="3" type="ORF">GOB84_18150</name>
</gene>
<dbReference type="InterPro" id="IPR006442">
    <property type="entry name" value="Antitoxin_Phd/YefM"/>
</dbReference>
<comment type="caution">
    <text evidence="3">The sequence shown here is derived from an EMBL/GenBank/DDBJ whole genome shotgun (WGS) entry which is preliminary data.</text>
</comment>
<keyword evidence="4" id="KW-1185">Reference proteome</keyword>
<name>A0ABX0KKJ2_9PROT</name>
<organism evidence="3 4">
    <name type="scientific">Acetobacter fallax</name>
    <dbReference type="NCBI Taxonomy" id="1737473"/>
    <lineage>
        <taxon>Bacteria</taxon>
        <taxon>Pseudomonadati</taxon>
        <taxon>Pseudomonadota</taxon>
        <taxon>Alphaproteobacteria</taxon>
        <taxon>Acetobacterales</taxon>
        <taxon>Acetobacteraceae</taxon>
        <taxon>Acetobacter</taxon>
    </lineage>
</organism>
<sequence length="80" mass="9015">MQTVNLVEAKAHLSRLVDLAKDGESVRILRRGKVVAQLVKVEPVRKRIAVSALRSLTDTMTPQKESAADVIREMRDEARY</sequence>
<comment type="similarity">
    <text evidence="1 2">Belongs to the phD/YefM antitoxin family.</text>
</comment>
<evidence type="ECO:0000256" key="2">
    <source>
        <dbReference type="RuleBase" id="RU362080"/>
    </source>
</evidence>
<proteinExistence type="inferred from homology"/>
<accession>A0ABX0KKJ2</accession>
<evidence type="ECO:0000313" key="4">
    <source>
        <dbReference type="Proteomes" id="UP000615326"/>
    </source>
</evidence>
<reference evidence="3 4" key="1">
    <citation type="journal article" date="2020" name="Int. J. Syst. Evol. Microbiol.">
        <title>Novel acetic acid bacteria from cider fermentations: Acetobacter conturbans sp. nov. and Acetobacter fallax sp. nov.</title>
        <authorList>
            <person name="Sombolestani A.S."/>
            <person name="Cleenwerck I."/>
            <person name="Cnockaert M."/>
            <person name="Borremans W."/>
            <person name="Wieme A.D."/>
            <person name="De Vuyst L."/>
            <person name="Vandamme P."/>
        </authorList>
    </citation>
    <scope>NUCLEOTIDE SEQUENCE [LARGE SCALE GENOMIC DNA]</scope>
    <source>
        <strain evidence="3 4">LMG 1637</strain>
    </source>
</reference>
<dbReference type="InterPro" id="IPR036165">
    <property type="entry name" value="YefM-like_sf"/>
</dbReference>
<dbReference type="Gene3D" id="3.40.1620.10">
    <property type="entry name" value="YefM-like domain"/>
    <property type="match status" value="1"/>
</dbReference>
<dbReference type="SUPFAM" id="SSF143120">
    <property type="entry name" value="YefM-like"/>
    <property type="match status" value="1"/>
</dbReference>